<evidence type="ECO:0000313" key="5">
    <source>
        <dbReference type="EMBL" id="PLW87851.1"/>
    </source>
</evidence>
<reference evidence="5 6" key="1">
    <citation type="submission" date="2018-01" db="EMBL/GenBank/DDBJ databases">
        <title>The draft genome sequence of Halioglobus japonicus S1-36.</title>
        <authorList>
            <person name="Du Z.-J."/>
            <person name="Shi M.-J."/>
        </authorList>
    </citation>
    <scope>NUCLEOTIDE SEQUENCE [LARGE SCALE GENOMIC DNA]</scope>
    <source>
        <strain evidence="5 6">S1-36</strain>
    </source>
</reference>
<keyword evidence="6" id="KW-1185">Reference proteome</keyword>
<protein>
    <submittedName>
        <fullName evidence="5">Efflux RND transporter periplasmic adaptor subunit</fullName>
    </submittedName>
</protein>
<dbReference type="InterPro" id="IPR058792">
    <property type="entry name" value="Beta-barrel_RND_2"/>
</dbReference>
<dbReference type="KEGG" id="hja:BST95_13605"/>
<dbReference type="Gene3D" id="1.10.287.470">
    <property type="entry name" value="Helix hairpin bin"/>
    <property type="match status" value="1"/>
</dbReference>
<evidence type="ECO:0000259" key="4">
    <source>
        <dbReference type="Pfam" id="PF25954"/>
    </source>
</evidence>
<dbReference type="InterPro" id="IPR006143">
    <property type="entry name" value="RND_pump_MFP"/>
</dbReference>
<feature type="domain" description="Multidrug resistance protein MdtA-like barrel-sandwich hybrid" evidence="3">
    <location>
        <begin position="78"/>
        <end position="214"/>
    </location>
</feature>
<dbReference type="PROSITE" id="PS51257">
    <property type="entry name" value="PROKAR_LIPOPROTEIN"/>
    <property type="match status" value="1"/>
</dbReference>
<dbReference type="EMBL" id="PKUR01000001">
    <property type="protein sequence ID" value="PLW87851.1"/>
    <property type="molecule type" value="Genomic_DNA"/>
</dbReference>
<dbReference type="PANTHER" id="PTHR30469">
    <property type="entry name" value="MULTIDRUG RESISTANCE PROTEIN MDTA"/>
    <property type="match status" value="1"/>
</dbReference>
<evidence type="ECO:0000256" key="1">
    <source>
        <dbReference type="ARBA" id="ARBA00009477"/>
    </source>
</evidence>
<evidence type="ECO:0000256" key="2">
    <source>
        <dbReference type="SAM" id="Coils"/>
    </source>
</evidence>
<feature type="coiled-coil region" evidence="2">
    <location>
        <begin position="118"/>
        <end position="145"/>
    </location>
</feature>
<dbReference type="SUPFAM" id="SSF111369">
    <property type="entry name" value="HlyD-like secretion proteins"/>
    <property type="match status" value="1"/>
</dbReference>
<dbReference type="NCBIfam" id="TIGR01730">
    <property type="entry name" value="RND_mfp"/>
    <property type="match status" value="1"/>
</dbReference>
<comment type="caution">
    <text evidence="5">The sequence shown here is derived from an EMBL/GenBank/DDBJ whole genome shotgun (WGS) entry which is preliminary data.</text>
</comment>
<feature type="domain" description="CusB-like beta-barrel" evidence="4">
    <location>
        <begin position="229"/>
        <end position="298"/>
    </location>
</feature>
<dbReference type="Proteomes" id="UP000235162">
    <property type="component" value="Unassembled WGS sequence"/>
</dbReference>
<name>A0AAP8MH74_9GAMM</name>
<accession>A0AAP8MH74</accession>
<evidence type="ECO:0000259" key="3">
    <source>
        <dbReference type="Pfam" id="PF25917"/>
    </source>
</evidence>
<dbReference type="Gene3D" id="2.40.30.170">
    <property type="match status" value="1"/>
</dbReference>
<organism evidence="5 6">
    <name type="scientific">Halioglobus japonicus</name>
    <dbReference type="NCBI Taxonomy" id="930805"/>
    <lineage>
        <taxon>Bacteria</taxon>
        <taxon>Pseudomonadati</taxon>
        <taxon>Pseudomonadota</taxon>
        <taxon>Gammaproteobacteria</taxon>
        <taxon>Cellvibrionales</taxon>
        <taxon>Halieaceae</taxon>
        <taxon>Halioglobus</taxon>
    </lineage>
</organism>
<dbReference type="Gene3D" id="2.40.420.20">
    <property type="match status" value="1"/>
</dbReference>
<dbReference type="InterPro" id="IPR058625">
    <property type="entry name" value="MdtA-like_BSH"/>
</dbReference>
<dbReference type="AlphaFoldDB" id="A0AAP8MH74"/>
<evidence type="ECO:0000313" key="6">
    <source>
        <dbReference type="Proteomes" id="UP000235162"/>
    </source>
</evidence>
<dbReference type="GO" id="GO:1990281">
    <property type="term" value="C:efflux pump complex"/>
    <property type="evidence" value="ECO:0007669"/>
    <property type="project" value="TreeGrafter"/>
</dbReference>
<proteinExistence type="inferred from homology"/>
<comment type="similarity">
    <text evidence="1">Belongs to the membrane fusion protein (MFP) (TC 8.A.1) family.</text>
</comment>
<dbReference type="Pfam" id="PF25917">
    <property type="entry name" value="BSH_RND"/>
    <property type="match status" value="1"/>
</dbReference>
<keyword evidence="2" id="KW-0175">Coiled coil</keyword>
<dbReference type="GO" id="GO:0015562">
    <property type="term" value="F:efflux transmembrane transporter activity"/>
    <property type="evidence" value="ECO:0007669"/>
    <property type="project" value="TreeGrafter"/>
</dbReference>
<dbReference type="Pfam" id="PF25954">
    <property type="entry name" value="Beta-barrel_RND_2"/>
    <property type="match status" value="1"/>
</dbReference>
<gene>
    <name evidence="5" type="ORF">C0029_04575</name>
</gene>
<dbReference type="Gene3D" id="2.40.50.100">
    <property type="match status" value="1"/>
</dbReference>
<dbReference type="RefSeq" id="WP_084200140.1">
    <property type="nucleotide sequence ID" value="NZ_BMYL01000001.1"/>
</dbReference>
<sequence>MRITNKHGRQLNNSCQCSGTIRLITVCLTALLAACGADETATSNTPDDTEVTVRTVTLQPTTWQGNVTSFGVIEALEEVSIAAELSGTVKAVYVDEGDEVSVGQLLLELDPRKSELALTQASKALEEAKAQLDDASQKLARRSNLAASNTISVEALDSAKVALDSASARYQRAVAAHELAQRHLEDTRIYSPANGQVDIQAVESGEPVRAGETLVTLQLSGGLRMQTWVSETDVLLLYAGNAATIIASALPGQSYPATIEWLGVAADKNTGNYPVKLLLNSPDAQLRPGMTATATMQTRPVDDVLILPEQALVDRARRKVVFVVEEGVARMREPVLATGLANHLQILAGLAPNEEVIVDGHAFVVEGSAITARQR</sequence>